<gene>
    <name evidence="2" type="ORF">ACFFJ8_07700</name>
</gene>
<dbReference type="Pfam" id="PF18952">
    <property type="entry name" value="DUF5696"/>
    <property type="match status" value="1"/>
</dbReference>
<dbReference type="Proteomes" id="UP001589818">
    <property type="component" value="Unassembled WGS sequence"/>
</dbReference>
<keyword evidence="1" id="KW-0472">Membrane</keyword>
<accession>A0ABV6J5X6</accession>
<dbReference type="Gene3D" id="3.20.20.80">
    <property type="entry name" value="Glycosidases"/>
    <property type="match status" value="1"/>
</dbReference>
<protein>
    <submittedName>
        <fullName evidence="2">DUF5696 domain-containing protein</fullName>
    </submittedName>
</protein>
<keyword evidence="3" id="KW-1185">Reference proteome</keyword>
<organism evidence="2 3">
    <name type="scientific">Paenibacillus mendelii</name>
    <dbReference type="NCBI Taxonomy" id="206163"/>
    <lineage>
        <taxon>Bacteria</taxon>
        <taxon>Bacillati</taxon>
        <taxon>Bacillota</taxon>
        <taxon>Bacilli</taxon>
        <taxon>Bacillales</taxon>
        <taxon>Paenibacillaceae</taxon>
        <taxon>Paenibacillus</taxon>
    </lineage>
</organism>
<evidence type="ECO:0000313" key="2">
    <source>
        <dbReference type="EMBL" id="MFC0391260.1"/>
    </source>
</evidence>
<evidence type="ECO:0000256" key="1">
    <source>
        <dbReference type="SAM" id="Phobius"/>
    </source>
</evidence>
<dbReference type="EMBL" id="JBHLVF010000010">
    <property type="protein sequence ID" value="MFC0391260.1"/>
    <property type="molecule type" value="Genomic_DNA"/>
</dbReference>
<evidence type="ECO:0000313" key="3">
    <source>
        <dbReference type="Proteomes" id="UP001589818"/>
    </source>
</evidence>
<feature type="transmembrane region" description="Helical" evidence="1">
    <location>
        <begin position="12"/>
        <end position="31"/>
    </location>
</feature>
<name>A0ABV6J5X6_9BACL</name>
<dbReference type="RefSeq" id="WP_204818093.1">
    <property type="nucleotide sequence ID" value="NZ_JANHOF010000004.1"/>
</dbReference>
<keyword evidence="1" id="KW-0812">Transmembrane</keyword>
<reference evidence="2 3" key="1">
    <citation type="submission" date="2024-09" db="EMBL/GenBank/DDBJ databases">
        <authorList>
            <person name="Sun Q."/>
            <person name="Mori K."/>
        </authorList>
    </citation>
    <scope>NUCLEOTIDE SEQUENCE [LARGE SCALE GENOMIC DNA]</scope>
    <source>
        <strain evidence="2 3">CCM 4839</strain>
    </source>
</reference>
<comment type="caution">
    <text evidence="2">The sequence shown here is derived from an EMBL/GenBank/DDBJ whole genome shotgun (WGS) entry which is preliminary data.</text>
</comment>
<sequence>MAHKWITPKRIGNIIKIVVALILIGWFIWWIKPTGELDLQFSTNKEITYTHAAKPDGGELPLSGGMKVVADDGNLELSVDLERQLFAIRDKQSNVVWTSSPDVTGDAKINEITGAMVSSPFIFSYTNNQKEAVISSIMKEKATWKAYTIPGGVQVKYDIKSLKIAFTAEFVLEDGGFYINLPVEEIVEKDINKLVSIQPLPNFGAAKQGDDGYIIVPDGTGALTYFNKSHTQNDKRGYSQWIYGVDPTFDPNYGPNNNEQVLVPIVGMVKKDGGYLQTLEKGSEDAKVFSLPPGAANLEYYRGGFELFIRKSYVTRFGEVGASFTRYEKSPIMTDRSIRYDFVSGPDVTYTELADKVSDRFMPILTNEKASNPPLIQLFHGVESRGDSYSKRLETMTTFDEARIILEKLQSEGVNNMIAELKGWYQNGYYGNLPKRFPVEGDFGGEKGLRDLLSWTKEKGIETSLEDNLIEVFRGEKVVSLRTDTIRKPDNEQYILRPEGPTGWYRWRTERHWLNPYVIDEEYFEDDIEKLKDMGVTSVNYRHFGEKLISDYNSHGPLRRGETKAFFESWINKTKEQLGSAGVYYGNAYAAKAADRVLDIPLSTSNDYMLDVQVPFLQILYHGKRPYYSKAINRSDDPTLELLKSIEYGAIPSFELTYRETTQLRYTDYDLLFSSKYTDWLSTIKKAYTAWEEAIAPVAGLAITDHAVITNGVFRTTYSDGTEVWTNYNEQSYSGEGMTVKPLDYAVRKGGGAK</sequence>
<proteinExistence type="predicted"/>
<dbReference type="InterPro" id="IPR043751">
    <property type="entry name" value="DUF5696"/>
</dbReference>
<keyword evidence="1" id="KW-1133">Transmembrane helix</keyword>